<evidence type="ECO:0000313" key="2">
    <source>
        <dbReference type="Proteomes" id="UP000186819"/>
    </source>
</evidence>
<sequence length="260" mass="29359">MPWRRQMADVPFEGIYRRQIDLDAPDAQTVVGWLEDESHHFGLTLVHDGAHIREVRMASPRYPWTTCADAGQPLQALVGKPLVARASQVGTLVDMRLQCTHLFDLASLMVAHAHAGRGRRRYHGTIEPLAAVRPDAPDGWLRATLQRDGGIVLQWDLHDDRIMAPDAHAGRTIYRGFREWTESLDPEEAEQALVLRRVAFVSNGRRITIEHLGSAAELGQAAVCHSFQPAQREHAIPIANSRRRYDTNPWDMLAQVRRQP</sequence>
<proteinExistence type="predicted"/>
<dbReference type="STRING" id="34027.SAMN05421829_12259"/>
<keyword evidence="2" id="KW-1185">Reference proteome</keyword>
<dbReference type="RefSeq" id="WP_076604285.1">
    <property type="nucleotide sequence ID" value="NZ_FTMD01000022.1"/>
</dbReference>
<name>A0A1N7C8K8_9RHOO</name>
<evidence type="ECO:0000313" key="1">
    <source>
        <dbReference type="EMBL" id="SIR59807.1"/>
    </source>
</evidence>
<dbReference type="EMBL" id="FTMD01000022">
    <property type="protein sequence ID" value="SIR59807.1"/>
    <property type="molecule type" value="Genomic_DNA"/>
</dbReference>
<dbReference type="InterPro" id="IPR021312">
    <property type="entry name" value="DUF2889"/>
</dbReference>
<accession>A0A1N7C8K8</accession>
<reference evidence="2" key="1">
    <citation type="submission" date="2017-01" db="EMBL/GenBank/DDBJ databases">
        <authorList>
            <person name="Varghese N."/>
            <person name="Submissions S."/>
        </authorList>
    </citation>
    <scope>NUCLEOTIDE SEQUENCE [LARGE SCALE GENOMIC DNA]</scope>
    <source>
        <strain evidence="2">ATCC 51758</strain>
    </source>
</reference>
<dbReference type="AlphaFoldDB" id="A0A1N7C8K8"/>
<evidence type="ECO:0008006" key="3">
    <source>
        <dbReference type="Google" id="ProtNLM"/>
    </source>
</evidence>
<dbReference type="Proteomes" id="UP000186819">
    <property type="component" value="Unassembled WGS sequence"/>
</dbReference>
<gene>
    <name evidence="1" type="ORF">SAMN05421829_12259</name>
</gene>
<organism evidence="1 2">
    <name type="scientific">Aromatoleum tolulyticum</name>
    <dbReference type="NCBI Taxonomy" id="34027"/>
    <lineage>
        <taxon>Bacteria</taxon>
        <taxon>Pseudomonadati</taxon>
        <taxon>Pseudomonadota</taxon>
        <taxon>Betaproteobacteria</taxon>
        <taxon>Rhodocyclales</taxon>
        <taxon>Rhodocyclaceae</taxon>
        <taxon>Aromatoleum</taxon>
    </lineage>
</organism>
<dbReference type="Pfam" id="PF11136">
    <property type="entry name" value="DUF2889"/>
    <property type="match status" value="1"/>
</dbReference>
<protein>
    <recommendedName>
        <fullName evidence="3">DUF2889 domain-containing protein</fullName>
    </recommendedName>
</protein>